<evidence type="ECO:0000259" key="9">
    <source>
        <dbReference type="Pfam" id="PF10099"/>
    </source>
</evidence>
<dbReference type="Gene3D" id="1.10.10.1320">
    <property type="entry name" value="Anti-sigma factor, zinc-finger domain"/>
    <property type="match status" value="1"/>
</dbReference>
<comment type="subcellular location">
    <subcellularLocation>
        <location evidence="2">Cell membrane</location>
    </subcellularLocation>
    <subcellularLocation>
        <location evidence="1">Membrane</location>
        <topology evidence="1">Single-pass membrane protein</topology>
    </subcellularLocation>
</comment>
<evidence type="ECO:0000256" key="5">
    <source>
        <dbReference type="ARBA" id="ARBA00022989"/>
    </source>
</evidence>
<evidence type="ECO:0000256" key="4">
    <source>
        <dbReference type="ARBA" id="ARBA00022692"/>
    </source>
</evidence>
<dbReference type="InterPro" id="IPR051474">
    <property type="entry name" value="Anti-sigma-K/W_factor"/>
</dbReference>
<dbReference type="InterPro" id="IPR018764">
    <property type="entry name" value="RskA_C"/>
</dbReference>
<protein>
    <recommendedName>
        <fullName evidence="8">Regulator of SigK</fullName>
    </recommendedName>
    <alternativeName>
        <fullName evidence="7">Sigma-K anti-sigma factor RskA</fullName>
    </alternativeName>
</protein>
<dbReference type="Pfam" id="PF10099">
    <property type="entry name" value="RskA_C"/>
    <property type="match status" value="1"/>
</dbReference>
<evidence type="ECO:0000256" key="6">
    <source>
        <dbReference type="ARBA" id="ARBA00023136"/>
    </source>
</evidence>
<dbReference type="PANTHER" id="PTHR37461">
    <property type="entry name" value="ANTI-SIGMA-K FACTOR RSKA"/>
    <property type="match status" value="1"/>
</dbReference>
<dbReference type="RefSeq" id="WP_284388123.1">
    <property type="nucleotide sequence ID" value="NZ_BSNG01000001.1"/>
</dbReference>
<keyword evidence="3" id="KW-1003">Cell membrane</keyword>
<proteinExistence type="predicted"/>
<dbReference type="PANTHER" id="PTHR37461:SF1">
    <property type="entry name" value="ANTI-SIGMA-K FACTOR RSKA"/>
    <property type="match status" value="1"/>
</dbReference>
<keyword evidence="5" id="KW-1133">Transmembrane helix</keyword>
<keyword evidence="4" id="KW-0812">Transmembrane</keyword>
<organism evidence="10 11">
    <name type="scientific">Devosia yakushimensis</name>
    <dbReference type="NCBI Taxonomy" id="470028"/>
    <lineage>
        <taxon>Bacteria</taxon>
        <taxon>Pseudomonadati</taxon>
        <taxon>Pseudomonadota</taxon>
        <taxon>Alphaproteobacteria</taxon>
        <taxon>Hyphomicrobiales</taxon>
        <taxon>Devosiaceae</taxon>
        <taxon>Devosia</taxon>
    </lineage>
</organism>
<evidence type="ECO:0000256" key="3">
    <source>
        <dbReference type="ARBA" id="ARBA00022475"/>
    </source>
</evidence>
<reference evidence="10" key="2">
    <citation type="submission" date="2023-01" db="EMBL/GenBank/DDBJ databases">
        <title>Draft genome sequence of Devosia yakushimensis strain NBRC 103855.</title>
        <authorList>
            <person name="Sun Q."/>
            <person name="Mori K."/>
        </authorList>
    </citation>
    <scope>NUCLEOTIDE SEQUENCE</scope>
    <source>
        <strain evidence="10">NBRC 103855</strain>
    </source>
</reference>
<evidence type="ECO:0000256" key="8">
    <source>
        <dbReference type="ARBA" id="ARBA00030803"/>
    </source>
</evidence>
<dbReference type="InterPro" id="IPR041916">
    <property type="entry name" value="Anti_sigma_zinc_sf"/>
</dbReference>
<feature type="domain" description="Anti-sigma K factor RskA C-terminal" evidence="9">
    <location>
        <begin position="95"/>
        <end position="221"/>
    </location>
</feature>
<dbReference type="EMBL" id="BSNG01000001">
    <property type="protein sequence ID" value="GLQ08860.1"/>
    <property type="molecule type" value="Genomic_DNA"/>
</dbReference>
<gene>
    <name evidence="10" type="ORF">GCM10007913_07920</name>
</gene>
<evidence type="ECO:0000313" key="10">
    <source>
        <dbReference type="EMBL" id="GLQ08860.1"/>
    </source>
</evidence>
<keyword evidence="6" id="KW-0472">Membrane</keyword>
<name>A0ABQ5UCE7_9HYPH</name>
<dbReference type="Proteomes" id="UP001161406">
    <property type="component" value="Unassembled WGS sequence"/>
</dbReference>
<accession>A0ABQ5UCE7</accession>
<comment type="caution">
    <text evidence="10">The sequence shown here is derived from an EMBL/GenBank/DDBJ whole genome shotgun (WGS) entry which is preliminary data.</text>
</comment>
<evidence type="ECO:0000256" key="2">
    <source>
        <dbReference type="ARBA" id="ARBA00004236"/>
    </source>
</evidence>
<evidence type="ECO:0000256" key="1">
    <source>
        <dbReference type="ARBA" id="ARBA00004167"/>
    </source>
</evidence>
<reference evidence="10" key="1">
    <citation type="journal article" date="2014" name="Int. J. Syst. Evol. Microbiol.">
        <title>Complete genome of a new Firmicutes species belonging to the dominant human colonic microbiota ('Ruminococcus bicirculans') reveals two chromosomes and a selective capacity to utilize plant glucans.</title>
        <authorList>
            <consortium name="NISC Comparative Sequencing Program"/>
            <person name="Wegmann U."/>
            <person name="Louis P."/>
            <person name="Goesmann A."/>
            <person name="Henrissat B."/>
            <person name="Duncan S.H."/>
            <person name="Flint H.J."/>
        </authorList>
    </citation>
    <scope>NUCLEOTIDE SEQUENCE</scope>
    <source>
        <strain evidence="10">NBRC 103855</strain>
    </source>
</reference>
<keyword evidence="11" id="KW-1185">Reference proteome</keyword>
<evidence type="ECO:0000313" key="11">
    <source>
        <dbReference type="Proteomes" id="UP001161406"/>
    </source>
</evidence>
<evidence type="ECO:0000256" key="7">
    <source>
        <dbReference type="ARBA" id="ARBA00029829"/>
    </source>
</evidence>
<sequence length="231" mass="24310">MTQDQMAQAGQYVLGLLEGAELAAFEAELAQDAELRAAVDRLQGSFHTLDDTARPEVASAGLWSAIDQRLDEPAADNVTPLPLRTTRPPIAQWMSMAAGVVVALGLGYFAGNLGSRQPQPVVVAVLVNQTDAAPGAIVEAFADDSVRLVPLEDFMVGDNQVLQVWTLPDPATGPVSLGTFTDPHTIWLTGPQLPIPKAGQLYEITLEPAPGSPTGKPTGPILVKGFAKTPV</sequence>